<evidence type="ECO:0000313" key="2">
    <source>
        <dbReference type="EMBL" id="PRY14669.1"/>
    </source>
</evidence>
<dbReference type="RefSeq" id="WP_106211177.1">
    <property type="nucleotide sequence ID" value="NZ_PVZF01000006.1"/>
</dbReference>
<organism evidence="2 3">
    <name type="scientific">Kineococcus rhizosphaerae</name>
    <dbReference type="NCBI Taxonomy" id="559628"/>
    <lineage>
        <taxon>Bacteria</taxon>
        <taxon>Bacillati</taxon>
        <taxon>Actinomycetota</taxon>
        <taxon>Actinomycetes</taxon>
        <taxon>Kineosporiales</taxon>
        <taxon>Kineosporiaceae</taxon>
        <taxon>Kineococcus</taxon>
    </lineage>
</organism>
<evidence type="ECO:0000313" key="3">
    <source>
        <dbReference type="Proteomes" id="UP000238083"/>
    </source>
</evidence>
<dbReference type="PROSITE" id="PS50280">
    <property type="entry name" value="SET"/>
    <property type="match status" value="1"/>
</dbReference>
<dbReference type="Gene3D" id="2.170.270.10">
    <property type="entry name" value="SET domain"/>
    <property type="match status" value="1"/>
</dbReference>
<accession>A0A2T0R3N0</accession>
<feature type="domain" description="SET" evidence="1">
    <location>
        <begin position="14"/>
        <end position="122"/>
    </location>
</feature>
<comment type="caution">
    <text evidence="2">The sequence shown here is derived from an EMBL/GenBank/DDBJ whole genome shotgun (WGS) entry which is preliminary data.</text>
</comment>
<dbReference type="InterPro" id="IPR001214">
    <property type="entry name" value="SET_dom"/>
</dbReference>
<protein>
    <recommendedName>
        <fullName evidence="1">SET domain-containing protein</fullName>
    </recommendedName>
</protein>
<keyword evidence="3" id="KW-1185">Reference proteome</keyword>
<gene>
    <name evidence="2" type="ORF">CLV37_106228</name>
</gene>
<dbReference type="Pfam" id="PF00856">
    <property type="entry name" value="SET"/>
    <property type="match status" value="1"/>
</dbReference>
<reference evidence="2 3" key="1">
    <citation type="submission" date="2018-03" db="EMBL/GenBank/DDBJ databases">
        <title>Genomic Encyclopedia of Archaeal and Bacterial Type Strains, Phase II (KMG-II): from individual species to whole genera.</title>
        <authorList>
            <person name="Goeker M."/>
        </authorList>
    </citation>
    <scope>NUCLEOTIDE SEQUENCE [LARGE SCALE GENOMIC DNA]</scope>
    <source>
        <strain evidence="2 3">DSM 19711</strain>
    </source>
</reference>
<dbReference type="Proteomes" id="UP000238083">
    <property type="component" value="Unassembled WGS sequence"/>
</dbReference>
<proteinExistence type="predicted"/>
<sequence>MTPGSPGPDCWLNPLVRVGRSPIEGEGLFAAAPLPRGTAVARFGGRLVSDAELGRLFAEAARTGTYVDTMSVGRDVNLVLPPDVPNHTGNHGCDPNTWWADPFTVVARRDVERGEELTLDYATITDDPGFTMPCACRAASCRGRVTGADWRLPGLQAAYGDHWVPVLRQRITGSRTGLQR</sequence>
<dbReference type="InterPro" id="IPR046341">
    <property type="entry name" value="SET_dom_sf"/>
</dbReference>
<name>A0A2T0R3N0_9ACTN</name>
<dbReference type="SUPFAM" id="SSF82199">
    <property type="entry name" value="SET domain"/>
    <property type="match status" value="1"/>
</dbReference>
<evidence type="ECO:0000259" key="1">
    <source>
        <dbReference type="PROSITE" id="PS50280"/>
    </source>
</evidence>
<dbReference type="EMBL" id="PVZF01000006">
    <property type="protein sequence ID" value="PRY14669.1"/>
    <property type="molecule type" value="Genomic_DNA"/>
</dbReference>
<dbReference type="AlphaFoldDB" id="A0A2T0R3N0"/>